<dbReference type="EMBL" id="CP015136">
    <property type="protein sequence ID" value="AMY08949.1"/>
    <property type="molecule type" value="Genomic_DNA"/>
</dbReference>
<keyword evidence="1 7" id="KW-0808">Transferase</keyword>
<dbReference type="InterPro" id="IPR000719">
    <property type="entry name" value="Prot_kinase_dom"/>
</dbReference>
<dbReference type="Gene3D" id="1.10.510.10">
    <property type="entry name" value="Transferase(Phosphotransferase) domain 1"/>
    <property type="match status" value="1"/>
</dbReference>
<dbReference type="EC" id="2.7.11.1" evidence="7"/>
<sequence length="456" mass="48421">MFALGIVLFEMTTGRKPFGGDSRASMMAAILTDEPPLISSLRADTPANLDRIVNKCLAKSPDQRWQSARDLAAALQWSTDDTAAHVPVSRAAWRHQGVRRTAAGVALGLAAVAAAVWIACTTSRPASTAPAPSPRFVQLTFRTGTVSAARFAPGGDTIVYSAAWGMNPYALFMTRAGSPESEALNVRDAKLLGVSTAGDIAFLRGNHATLKLLAPTGYGTLARVSMTGGGPRELLDDVIAADWNPGSADVAVVGRGQVDFPLGTRIHGAHAFSAVRVSPDGQRLALVEGPDIVVLDRAGRKTTLSSGWASSMASLAWSASGNEVWFTVNRPAPNSDLTTWALRAVSLEGKERVILPARGVALSILDVSRDGRVLMVSQYAKMGCTCQGPGDARPRDFSWLDGTAPEALSRDGRQVVFAEMLRGGGPGRGDHRRSREQERHVRRRSAHRGCGAPRGR</sequence>
<dbReference type="STRING" id="1855912.LuPra_02155"/>
<dbReference type="PANTHER" id="PTHR43289">
    <property type="entry name" value="MITOGEN-ACTIVATED PROTEIN KINASE KINASE KINASE 20-RELATED"/>
    <property type="match status" value="1"/>
</dbReference>
<evidence type="ECO:0000256" key="3">
    <source>
        <dbReference type="ARBA" id="ARBA00022777"/>
    </source>
</evidence>
<evidence type="ECO:0000256" key="1">
    <source>
        <dbReference type="ARBA" id="ARBA00022679"/>
    </source>
</evidence>
<keyword evidence="2" id="KW-0547">Nucleotide-binding</keyword>
<dbReference type="PROSITE" id="PS50011">
    <property type="entry name" value="PROTEIN_KINASE_DOM"/>
    <property type="match status" value="1"/>
</dbReference>
<dbReference type="KEGG" id="abac:LuPra_02155"/>
<evidence type="ECO:0000313" key="7">
    <source>
        <dbReference type="EMBL" id="AMY08949.1"/>
    </source>
</evidence>
<evidence type="ECO:0000256" key="2">
    <source>
        <dbReference type="ARBA" id="ARBA00022741"/>
    </source>
</evidence>
<reference evidence="7 8" key="1">
    <citation type="journal article" date="2016" name="Genome Announc.">
        <title>First Complete Genome Sequence of a Subdivision 6 Acidobacterium Strain.</title>
        <authorList>
            <person name="Huang S."/>
            <person name="Vieira S."/>
            <person name="Bunk B."/>
            <person name="Riedel T."/>
            <person name="Sproer C."/>
            <person name="Overmann J."/>
        </authorList>
    </citation>
    <scope>NUCLEOTIDE SEQUENCE [LARGE SCALE GENOMIC DNA]</scope>
    <source>
        <strain evidence="8">DSM 100886 HEG_-6_39</strain>
    </source>
</reference>
<organism evidence="7 8">
    <name type="scientific">Luteitalea pratensis</name>
    <dbReference type="NCBI Taxonomy" id="1855912"/>
    <lineage>
        <taxon>Bacteria</taxon>
        <taxon>Pseudomonadati</taxon>
        <taxon>Acidobacteriota</taxon>
        <taxon>Vicinamibacteria</taxon>
        <taxon>Vicinamibacterales</taxon>
        <taxon>Vicinamibacteraceae</taxon>
        <taxon>Luteitalea</taxon>
    </lineage>
</organism>
<feature type="region of interest" description="Disordered" evidence="5">
    <location>
        <begin position="421"/>
        <end position="456"/>
    </location>
</feature>
<evidence type="ECO:0000256" key="4">
    <source>
        <dbReference type="ARBA" id="ARBA00022840"/>
    </source>
</evidence>
<protein>
    <submittedName>
        <fullName evidence="7">Serine/threonine-protein kinase PrkC</fullName>
        <ecNumber evidence="7">2.7.11.1</ecNumber>
    </submittedName>
</protein>
<dbReference type="SUPFAM" id="SSF82171">
    <property type="entry name" value="DPP6 N-terminal domain-like"/>
    <property type="match status" value="1"/>
</dbReference>
<dbReference type="Gene3D" id="2.120.10.30">
    <property type="entry name" value="TolB, C-terminal domain"/>
    <property type="match status" value="1"/>
</dbReference>
<keyword evidence="4" id="KW-0067">ATP-binding</keyword>
<dbReference type="Proteomes" id="UP000076079">
    <property type="component" value="Chromosome"/>
</dbReference>
<dbReference type="InterPro" id="IPR011009">
    <property type="entry name" value="Kinase-like_dom_sf"/>
</dbReference>
<keyword evidence="3 7" id="KW-0418">Kinase</keyword>
<dbReference type="InterPro" id="IPR011042">
    <property type="entry name" value="6-blade_b-propeller_TolB-like"/>
</dbReference>
<feature type="domain" description="Protein kinase" evidence="6">
    <location>
        <begin position="1"/>
        <end position="78"/>
    </location>
</feature>
<name>A0A143PMF2_LUTPR</name>
<proteinExistence type="predicted"/>
<dbReference type="AlphaFoldDB" id="A0A143PMF2"/>
<accession>A0A143PMF2</accession>
<evidence type="ECO:0000313" key="8">
    <source>
        <dbReference type="Proteomes" id="UP000076079"/>
    </source>
</evidence>
<dbReference type="GO" id="GO:0004674">
    <property type="term" value="F:protein serine/threonine kinase activity"/>
    <property type="evidence" value="ECO:0007669"/>
    <property type="project" value="UniProtKB-EC"/>
</dbReference>
<dbReference type="GO" id="GO:0005524">
    <property type="term" value="F:ATP binding"/>
    <property type="evidence" value="ECO:0007669"/>
    <property type="project" value="UniProtKB-KW"/>
</dbReference>
<dbReference type="SUPFAM" id="SSF56112">
    <property type="entry name" value="Protein kinase-like (PK-like)"/>
    <property type="match status" value="1"/>
</dbReference>
<dbReference type="PANTHER" id="PTHR43289:SF34">
    <property type="entry name" value="SERINE_THREONINE-PROTEIN KINASE YBDM-RELATED"/>
    <property type="match status" value="1"/>
</dbReference>
<evidence type="ECO:0000259" key="6">
    <source>
        <dbReference type="PROSITE" id="PS50011"/>
    </source>
</evidence>
<reference evidence="8" key="2">
    <citation type="submission" date="2016-04" db="EMBL/GenBank/DDBJ databases">
        <title>First Complete Genome Sequence of a Subdivision 6 Acidobacterium.</title>
        <authorList>
            <person name="Huang S."/>
            <person name="Vieira S."/>
            <person name="Bunk B."/>
            <person name="Riedel T."/>
            <person name="Sproeer C."/>
            <person name="Overmann J."/>
        </authorList>
    </citation>
    <scope>NUCLEOTIDE SEQUENCE [LARGE SCALE GENOMIC DNA]</scope>
    <source>
        <strain evidence="8">DSM 100886 HEG_-6_39</strain>
    </source>
</reference>
<gene>
    <name evidence="7" type="primary">prkC_18</name>
    <name evidence="7" type="ORF">LuPra_02155</name>
</gene>
<evidence type="ECO:0000256" key="5">
    <source>
        <dbReference type="SAM" id="MobiDB-lite"/>
    </source>
</evidence>
<keyword evidence="8" id="KW-1185">Reference proteome</keyword>